<reference evidence="3" key="2">
    <citation type="submission" date="2020-05" db="UniProtKB">
        <authorList>
            <consortium name="EnsemblMetazoa"/>
        </authorList>
    </citation>
    <scope>IDENTIFICATION</scope>
    <source>
        <strain evidence="3">ACHKN1017</strain>
    </source>
</reference>
<evidence type="ECO:0000256" key="1">
    <source>
        <dbReference type="SAM" id="SignalP"/>
    </source>
</evidence>
<feature type="domain" description="Protein TsetseEP" evidence="2">
    <location>
        <begin position="105"/>
        <end position="222"/>
    </location>
</feature>
<name>A0A182K0Q7_9DIPT</name>
<evidence type="ECO:0000259" key="2">
    <source>
        <dbReference type="Pfam" id="PF05267"/>
    </source>
</evidence>
<evidence type="ECO:0000313" key="4">
    <source>
        <dbReference type="Proteomes" id="UP000075881"/>
    </source>
</evidence>
<accession>A0A182K0Q7</accession>
<feature type="chain" id="PRO_5008124874" evidence="1">
    <location>
        <begin position="20"/>
        <end position="247"/>
    </location>
</feature>
<dbReference type="InterPro" id="IPR007931">
    <property type="entry name" value="TsetseEP"/>
</dbReference>
<proteinExistence type="predicted"/>
<dbReference type="STRING" id="43041.A0A182K0Q7"/>
<dbReference type="Proteomes" id="UP000075881">
    <property type="component" value="Unassembled WGS sequence"/>
</dbReference>
<keyword evidence="1" id="KW-0732">Signal</keyword>
<evidence type="ECO:0000313" key="3">
    <source>
        <dbReference type="EnsemblMetazoa" id="ACHR004339-PA"/>
    </source>
</evidence>
<sequence>MKLFLIGVLLAVCLGQLQAGPVAVPSPSVPSTDARARFFAEFNKLLDGIAMEALASLSSLEKNAGKQIESVEDAIHDLEKLYNEKVLKEIERYDGALAELGSQVSPCFEPVPQDIRGIVQAAREKAGECGKATLARVHLIQKNVEEHIAVGAEKVKQIIAIGQKCLQDNSWIGDQINCALQNAPAAVSIVEDIVKNAASLIGQTSRDVSELAKDTEQCLAVAVQDAVVEFNGMLAQVVGCLGDSQSG</sequence>
<dbReference type="EnsemblMetazoa" id="ACHR004339-RA">
    <property type="protein sequence ID" value="ACHR004339-PA"/>
    <property type="gene ID" value="ACHR004339"/>
</dbReference>
<dbReference type="VEuPathDB" id="VectorBase:ACHR004339"/>
<reference evidence="4" key="1">
    <citation type="submission" date="2013-03" db="EMBL/GenBank/DDBJ databases">
        <title>The Genome Sequence of Anopheles christyi ACHKN1017.</title>
        <authorList>
            <consortium name="The Broad Institute Genomics Platform"/>
            <person name="Neafsey D.E."/>
            <person name="Besansky N."/>
            <person name="Walker B."/>
            <person name="Young S.K."/>
            <person name="Zeng Q."/>
            <person name="Gargeya S."/>
            <person name="Fitzgerald M."/>
            <person name="Haas B."/>
            <person name="Abouelleil A."/>
            <person name="Allen A.W."/>
            <person name="Alvarado L."/>
            <person name="Arachchi H.M."/>
            <person name="Berlin A.M."/>
            <person name="Chapman S.B."/>
            <person name="Gainer-Dewar J."/>
            <person name="Goldberg J."/>
            <person name="Griggs A."/>
            <person name="Gujja S."/>
            <person name="Hansen M."/>
            <person name="Howarth C."/>
            <person name="Imamovic A."/>
            <person name="Ireland A."/>
            <person name="Larimer J."/>
            <person name="McCowan C."/>
            <person name="Murphy C."/>
            <person name="Pearson M."/>
            <person name="Poon T.W."/>
            <person name="Priest M."/>
            <person name="Roberts A."/>
            <person name="Saif S."/>
            <person name="Shea T."/>
            <person name="Sisk P."/>
            <person name="Sykes S."/>
            <person name="Wortman J."/>
            <person name="Nusbaum C."/>
            <person name="Birren B."/>
        </authorList>
    </citation>
    <scope>NUCLEOTIDE SEQUENCE [LARGE SCALE GENOMIC DNA]</scope>
    <source>
        <strain evidence="4">ACHKN1017</strain>
    </source>
</reference>
<organism evidence="3 4">
    <name type="scientific">Anopheles christyi</name>
    <dbReference type="NCBI Taxonomy" id="43041"/>
    <lineage>
        <taxon>Eukaryota</taxon>
        <taxon>Metazoa</taxon>
        <taxon>Ecdysozoa</taxon>
        <taxon>Arthropoda</taxon>
        <taxon>Hexapoda</taxon>
        <taxon>Insecta</taxon>
        <taxon>Pterygota</taxon>
        <taxon>Neoptera</taxon>
        <taxon>Endopterygota</taxon>
        <taxon>Diptera</taxon>
        <taxon>Nematocera</taxon>
        <taxon>Culicoidea</taxon>
        <taxon>Culicidae</taxon>
        <taxon>Anophelinae</taxon>
        <taxon>Anopheles</taxon>
    </lineage>
</organism>
<dbReference type="Pfam" id="PF05267">
    <property type="entry name" value="DUF725"/>
    <property type="match status" value="1"/>
</dbReference>
<protein>
    <submittedName>
        <fullName evidence="3">DUF725 domain-containing protein</fullName>
    </submittedName>
</protein>
<feature type="signal peptide" evidence="1">
    <location>
        <begin position="1"/>
        <end position="19"/>
    </location>
</feature>
<dbReference type="AlphaFoldDB" id="A0A182K0Q7"/>
<keyword evidence="4" id="KW-1185">Reference proteome</keyword>